<accession>A0A843U4I4</accession>
<dbReference type="AlphaFoldDB" id="A0A843U4I4"/>
<sequence>MRSGIEVEYRAMAQVVEMLWLKESISQTDASHPEKQEEPGGQFVLTPRESSYPLTDILNKKMAVASYKLKDVGVLDTERKNCMEEDSSPNVTSCSSMNSLEHNTTETEVDNLQQDGTIDDDASHQRHGMEKKRSPGNCQEAPDSPLVVSREILDTRVVQEANNTLLGSADCNTSSACCPEPADSCQEMGVTSNSDGENEQLPDEDSIPTPGMQHQKRQKALLPPPVVAGAHCLHLHISHTLLPQTLLSAMAQQRRVSLLLARLIPKKPIFFYHNGYEQDQFVDHGDEMKASSEGASLPFGLSYGFPHGAFGRG</sequence>
<dbReference type="EMBL" id="NMUH01000399">
    <property type="protein sequence ID" value="MQL78431.1"/>
    <property type="molecule type" value="Genomic_DNA"/>
</dbReference>
<evidence type="ECO:0000256" key="1">
    <source>
        <dbReference type="SAM" id="MobiDB-lite"/>
    </source>
</evidence>
<name>A0A843U4I4_COLES</name>
<reference evidence="2" key="1">
    <citation type="submission" date="2017-07" db="EMBL/GenBank/DDBJ databases">
        <title>Taro Niue Genome Assembly and Annotation.</title>
        <authorList>
            <person name="Atibalentja N."/>
            <person name="Keating K."/>
            <person name="Fields C.J."/>
        </authorList>
    </citation>
    <scope>NUCLEOTIDE SEQUENCE</scope>
    <source>
        <strain evidence="2">Niue_2</strain>
        <tissue evidence="2">Leaf</tissue>
    </source>
</reference>
<proteinExistence type="predicted"/>
<feature type="region of interest" description="Disordered" evidence="1">
    <location>
        <begin position="80"/>
        <end position="143"/>
    </location>
</feature>
<comment type="caution">
    <text evidence="2">The sequence shown here is derived from an EMBL/GenBank/DDBJ whole genome shotgun (WGS) entry which is preliminary data.</text>
</comment>
<evidence type="ECO:0000313" key="2">
    <source>
        <dbReference type="EMBL" id="MQL78431.1"/>
    </source>
</evidence>
<feature type="region of interest" description="Disordered" evidence="1">
    <location>
        <begin position="182"/>
        <end position="202"/>
    </location>
</feature>
<organism evidence="2 3">
    <name type="scientific">Colocasia esculenta</name>
    <name type="common">Wild taro</name>
    <name type="synonym">Arum esculentum</name>
    <dbReference type="NCBI Taxonomy" id="4460"/>
    <lineage>
        <taxon>Eukaryota</taxon>
        <taxon>Viridiplantae</taxon>
        <taxon>Streptophyta</taxon>
        <taxon>Embryophyta</taxon>
        <taxon>Tracheophyta</taxon>
        <taxon>Spermatophyta</taxon>
        <taxon>Magnoliopsida</taxon>
        <taxon>Liliopsida</taxon>
        <taxon>Araceae</taxon>
        <taxon>Aroideae</taxon>
        <taxon>Colocasieae</taxon>
        <taxon>Colocasia</taxon>
    </lineage>
</organism>
<dbReference type="Proteomes" id="UP000652761">
    <property type="component" value="Unassembled WGS sequence"/>
</dbReference>
<feature type="compositionally biased region" description="Basic and acidic residues" evidence="1">
    <location>
        <begin position="121"/>
        <end position="133"/>
    </location>
</feature>
<feature type="region of interest" description="Disordered" evidence="1">
    <location>
        <begin position="27"/>
        <end position="47"/>
    </location>
</feature>
<evidence type="ECO:0000313" key="3">
    <source>
        <dbReference type="Proteomes" id="UP000652761"/>
    </source>
</evidence>
<gene>
    <name evidence="2" type="ORF">Taro_010870</name>
</gene>
<feature type="compositionally biased region" description="Polar residues" evidence="1">
    <location>
        <begin position="88"/>
        <end position="102"/>
    </location>
</feature>
<keyword evidence="3" id="KW-1185">Reference proteome</keyword>
<protein>
    <submittedName>
        <fullName evidence="2">Uncharacterized protein</fullName>
    </submittedName>
</protein>